<dbReference type="InterPro" id="IPR036452">
    <property type="entry name" value="Ribo_hydro-like"/>
</dbReference>
<dbReference type="PANTHER" id="PTHR46190:SF1">
    <property type="entry name" value="SI:CH211-201H21.5"/>
    <property type="match status" value="1"/>
</dbReference>
<reference evidence="3 4" key="1">
    <citation type="journal article" date="2020" name="Cell">
        <title>Large-Scale Comparative Analyses of Tick Genomes Elucidate Their Genetic Diversity and Vector Capacities.</title>
        <authorList>
            <consortium name="Tick Genome and Microbiome Consortium (TIGMIC)"/>
            <person name="Jia N."/>
            <person name="Wang J."/>
            <person name="Shi W."/>
            <person name="Du L."/>
            <person name="Sun Y."/>
            <person name="Zhan W."/>
            <person name="Jiang J.F."/>
            <person name="Wang Q."/>
            <person name="Zhang B."/>
            <person name="Ji P."/>
            <person name="Bell-Sakyi L."/>
            <person name="Cui X.M."/>
            <person name="Yuan T.T."/>
            <person name="Jiang B.G."/>
            <person name="Yang W.F."/>
            <person name="Lam T.T."/>
            <person name="Chang Q.C."/>
            <person name="Ding S.J."/>
            <person name="Wang X.J."/>
            <person name="Zhu J.G."/>
            <person name="Ruan X.D."/>
            <person name="Zhao L."/>
            <person name="Wei J.T."/>
            <person name="Ye R.Z."/>
            <person name="Que T.C."/>
            <person name="Du C.H."/>
            <person name="Zhou Y.H."/>
            <person name="Cheng J.X."/>
            <person name="Dai P.F."/>
            <person name="Guo W.B."/>
            <person name="Han X.H."/>
            <person name="Huang E.J."/>
            <person name="Li L.F."/>
            <person name="Wei W."/>
            <person name="Gao Y.C."/>
            <person name="Liu J.Z."/>
            <person name="Shao H.Z."/>
            <person name="Wang X."/>
            <person name="Wang C.C."/>
            <person name="Yang T.C."/>
            <person name="Huo Q.B."/>
            <person name="Li W."/>
            <person name="Chen H.Y."/>
            <person name="Chen S.E."/>
            <person name="Zhou L.G."/>
            <person name="Ni X.B."/>
            <person name="Tian J.H."/>
            <person name="Sheng Y."/>
            <person name="Liu T."/>
            <person name="Pan Y.S."/>
            <person name="Xia L.Y."/>
            <person name="Li J."/>
            <person name="Zhao F."/>
            <person name="Cao W.C."/>
        </authorList>
    </citation>
    <scope>NUCLEOTIDE SEQUENCE [LARGE SCALE GENOMIC DNA]</scope>
    <source>
        <strain evidence="3">HaeL-2018</strain>
    </source>
</reference>
<feature type="domain" description="Inosine/uridine-preferring nucleoside hydrolase" evidence="2">
    <location>
        <begin position="38"/>
        <end position="93"/>
    </location>
</feature>
<evidence type="ECO:0000259" key="2">
    <source>
        <dbReference type="Pfam" id="PF01156"/>
    </source>
</evidence>
<dbReference type="VEuPathDB" id="VectorBase:HLOH_061215"/>
<proteinExistence type="inferred from homology"/>
<dbReference type="InterPro" id="IPR052775">
    <property type="entry name" value="IUN_hydrolase"/>
</dbReference>
<dbReference type="OrthoDB" id="8928560at2759"/>
<dbReference type="GO" id="GO:0016799">
    <property type="term" value="F:hydrolase activity, hydrolyzing N-glycosyl compounds"/>
    <property type="evidence" value="ECO:0007669"/>
    <property type="project" value="InterPro"/>
</dbReference>
<dbReference type="InterPro" id="IPR001910">
    <property type="entry name" value="Inosine/uridine_hydrolase_dom"/>
</dbReference>
<dbReference type="AlphaFoldDB" id="A0A9J6GIF4"/>
<name>A0A9J6GIF4_HAELO</name>
<protein>
    <recommendedName>
        <fullName evidence="2">Inosine/uridine-preferring nucleoside hydrolase domain-containing protein</fullName>
    </recommendedName>
</protein>
<gene>
    <name evidence="3" type="ORF">HPB48_022593</name>
</gene>
<dbReference type="Proteomes" id="UP000821853">
    <property type="component" value="Chromosome 5"/>
</dbReference>
<sequence>MLAMLRYRTATAILLLAAVPVVQVITVDKRLSPSISLLLDVDTGVDDAMAIILAATLPNVSLKAVTVTYGNTNLSNAYNNTLRVLNVVNRTDVSGRQIFVQLRVFF</sequence>
<evidence type="ECO:0000313" key="4">
    <source>
        <dbReference type="Proteomes" id="UP000821853"/>
    </source>
</evidence>
<organism evidence="3 4">
    <name type="scientific">Haemaphysalis longicornis</name>
    <name type="common">Bush tick</name>
    <dbReference type="NCBI Taxonomy" id="44386"/>
    <lineage>
        <taxon>Eukaryota</taxon>
        <taxon>Metazoa</taxon>
        <taxon>Ecdysozoa</taxon>
        <taxon>Arthropoda</taxon>
        <taxon>Chelicerata</taxon>
        <taxon>Arachnida</taxon>
        <taxon>Acari</taxon>
        <taxon>Parasitiformes</taxon>
        <taxon>Ixodida</taxon>
        <taxon>Ixodoidea</taxon>
        <taxon>Ixodidae</taxon>
        <taxon>Haemaphysalinae</taxon>
        <taxon>Haemaphysalis</taxon>
    </lineage>
</organism>
<evidence type="ECO:0000313" key="3">
    <source>
        <dbReference type="EMBL" id="KAH9375221.1"/>
    </source>
</evidence>
<comment type="caution">
    <text evidence="3">The sequence shown here is derived from an EMBL/GenBank/DDBJ whole genome shotgun (WGS) entry which is preliminary data.</text>
</comment>
<dbReference type="EMBL" id="JABSTR010000007">
    <property type="protein sequence ID" value="KAH9375221.1"/>
    <property type="molecule type" value="Genomic_DNA"/>
</dbReference>
<accession>A0A9J6GIF4</accession>
<dbReference type="Gene3D" id="3.90.245.10">
    <property type="entry name" value="Ribonucleoside hydrolase-like"/>
    <property type="match status" value="1"/>
</dbReference>
<evidence type="ECO:0000256" key="1">
    <source>
        <dbReference type="ARBA" id="ARBA00009176"/>
    </source>
</evidence>
<comment type="similarity">
    <text evidence="1">Belongs to the IUNH family.</text>
</comment>
<dbReference type="Pfam" id="PF01156">
    <property type="entry name" value="IU_nuc_hydro"/>
    <property type="match status" value="1"/>
</dbReference>
<dbReference type="SUPFAM" id="SSF53590">
    <property type="entry name" value="Nucleoside hydrolase"/>
    <property type="match status" value="1"/>
</dbReference>
<dbReference type="PANTHER" id="PTHR46190">
    <property type="entry name" value="SI:CH211-201H21.5-RELATED"/>
    <property type="match status" value="1"/>
</dbReference>
<keyword evidence="4" id="KW-1185">Reference proteome</keyword>